<keyword evidence="4" id="KW-0862">Zinc</keyword>
<evidence type="ECO:0000313" key="8">
    <source>
        <dbReference type="Proteomes" id="UP000184073"/>
    </source>
</evidence>
<evidence type="ECO:0000256" key="1">
    <source>
        <dbReference type="ARBA" id="ARBA00001947"/>
    </source>
</evidence>
<dbReference type="PIRSF" id="PIRSF006157">
    <property type="entry name" value="Doxgns_DODA"/>
    <property type="match status" value="1"/>
</dbReference>
<dbReference type="GO" id="GO:0016702">
    <property type="term" value="F:oxidoreductase activity, acting on single donors with incorporation of molecular oxygen, incorporation of two atoms of oxygen"/>
    <property type="evidence" value="ECO:0007669"/>
    <property type="project" value="UniProtKB-ARBA"/>
</dbReference>
<dbReference type="Gene3D" id="3.40.830.10">
    <property type="entry name" value="LigB-like"/>
    <property type="match status" value="1"/>
</dbReference>
<evidence type="ECO:0000313" key="7">
    <source>
        <dbReference type="EMBL" id="OJJ04011.1"/>
    </source>
</evidence>
<name>A0A1L9PR85_ASPVE</name>
<dbReference type="EMBL" id="KV878131">
    <property type="protein sequence ID" value="OJJ04011.1"/>
    <property type="molecule type" value="Genomic_DNA"/>
</dbReference>
<evidence type="ECO:0000256" key="5">
    <source>
        <dbReference type="ARBA" id="ARBA00023002"/>
    </source>
</evidence>
<sequence length="298" mass="33335">MPSSLPTKPLPVYYIGHAGVGLLFDDRPVTQSARANLRDIGREILSISPRPKAIIAFSGHFEAGEIHGPGVIEVNVKKNTYIQHDFVNDFHDSRPSVYEYDWPHHDAPDLAADVWRHLVREGIKAKRVERGVDHGIWVPFKVMFPEERPLDVPLIQVSTFHGYDLASQIRLGEAIQSLRHHGYLIIGSGMAVHSFASIQEIADAADDEQRKIVRAKVLAESRSFDTHLRRAVTKNNAKERREALLKLEGLHEFRRSHPTVEHFTPLLVAAGAAGDAEVVLLGVDLVEPGMSYLNLGFY</sequence>
<dbReference type="AlphaFoldDB" id="A0A1L9PR85"/>
<dbReference type="VEuPathDB" id="FungiDB:ASPVEDRAFT_85427"/>
<dbReference type="OrthoDB" id="7396853at2759"/>
<evidence type="ECO:0000256" key="3">
    <source>
        <dbReference type="ARBA" id="ARBA00022723"/>
    </source>
</evidence>
<dbReference type="GO" id="GO:0008198">
    <property type="term" value="F:ferrous iron binding"/>
    <property type="evidence" value="ECO:0007669"/>
    <property type="project" value="InterPro"/>
</dbReference>
<feature type="domain" description="Extradiol ring-cleavage dioxygenase class III enzyme subunit B" evidence="6">
    <location>
        <begin position="27"/>
        <end position="279"/>
    </location>
</feature>
<evidence type="ECO:0000256" key="4">
    <source>
        <dbReference type="ARBA" id="ARBA00022833"/>
    </source>
</evidence>
<dbReference type="Proteomes" id="UP000184073">
    <property type="component" value="Unassembled WGS sequence"/>
</dbReference>
<keyword evidence="3" id="KW-0479">Metal-binding</keyword>
<dbReference type="Pfam" id="PF02900">
    <property type="entry name" value="LigB"/>
    <property type="match status" value="1"/>
</dbReference>
<keyword evidence="8" id="KW-1185">Reference proteome</keyword>
<dbReference type="PANTHER" id="PTHR30096">
    <property type="entry name" value="4,5-DOPA DIOXYGENASE EXTRADIOL-LIKE PROTEIN"/>
    <property type="match status" value="1"/>
</dbReference>
<comment type="similarity">
    <text evidence="2">Belongs to the DODA-type extradiol aromatic ring-opening dioxygenase family.</text>
</comment>
<dbReference type="InterPro" id="IPR004183">
    <property type="entry name" value="Xdiol_dOase_suB"/>
</dbReference>
<accession>A0A1L9PR85</accession>
<keyword evidence="5" id="KW-0560">Oxidoreductase</keyword>
<evidence type="ECO:0000256" key="2">
    <source>
        <dbReference type="ARBA" id="ARBA00007581"/>
    </source>
</evidence>
<dbReference type="GO" id="GO:0008270">
    <property type="term" value="F:zinc ion binding"/>
    <property type="evidence" value="ECO:0007669"/>
    <property type="project" value="InterPro"/>
</dbReference>
<comment type="cofactor">
    <cofactor evidence="1">
        <name>Zn(2+)</name>
        <dbReference type="ChEBI" id="CHEBI:29105"/>
    </cofactor>
</comment>
<dbReference type="RefSeq" id="XP_040669773.1">
    <property type="nucleotide sequence ID" value="XM_040817694.1"/>
</dbReference>
<dbReference type="STRING" id="1036611.A0A1L9PR85"/>
<dbReference type="SUPFAM" id="SSF53213">
    <property type="entry name" value="LigB-like"/>
    <property type="match status" value="1"/>
</dbReference>
<dbReference type="GeneID" id="63733205"/>
<evidence type="ECO:0000259" key="6">
    <source>
        <dbReference type="Pfam" id="PF02900"/>
    </source>
</evidence>
<dbReference type="PANTHER" id="PTHR30096:SF0">
    <property type="entry name" value="4,5-DOPA DIOXYGENASE EXTRADIOL-LIKE PROTEIN"/>
    <property type="match status" value="1"/>
</dbReference>
<proteinExistence type="inferred from homology"/>
<reference evidence="8" key="1">
    <citation type="journal article" date="2017" name="Genome Biol.">
        <title>Comparative genomics reveals high biological diversity and specific adaptations in the industrially and medically important fungal genus Aspergillus.</title>
        <authorList>
            <person name="de Vries R.P."/>
            <person name="Riley R."/>
            <person name="Wiebenga A."/>
            <person name="Aguilar-Osorio G."/>
            <person name="Amillis S."/>
            <person name="Uchima C.A."/>
            <person name="Anderluh G."/>
            <person name="Asadollahi M."/>
            <person name="Askin M."/>
            <person name="Barry K."/>
            <person name="Battaglia E."/>
            <person name="Bayram O."/>
            <person name="Benocci T."/>
            <person name="Braus-Stromeyer S.A."/>
            <person name="Caldana C."/>
            <person name="Canovas D."/>
            <person name="Cerqueira G.C."/>
            <person name="Chen F."/>
            <person name="Chen W."/>
            <person name="Choi C."/>
            <person name="Clum A."/>
            <person name="Dos Santos R.A."/>
            <person name="Damasio A.R."/>
            <person name="Diallinas G."/>
            <person name="Emri T."/>
            <person name="Fekete E."/>
            <person name="Flipphi M."/>
            <person name="Freyberg S."/>
            <person name="Gallo A."/>
            <person name="Gournas C."/>
            <person name="Habgood R."/>
            <person name="Hainaut M."/>
            <person name="Harispe M.L."/>
            <person name="Henrissat B."/>
            <person name="Hilden K.S."/>
            <person name="Hope R."/>
            <person name="Hossain A."/>
            <person name="Karabika E."/>
            <person name="Karaffa L."/>
            <person name="Karanyi Z."/>
            <person name="Krasevec N."/>
            <person name="Kuo A."/>
            <person name="Kusch H."/>
            <person name="LaButti K."/>
            <person name="Lagendijk E.L."/>
            <person name="Lapidus A."/>
            <person name="Levasseur A."/>
            <person name="Lindquist E."/>
            <person name="Lipzen A."/>
            <person name="Logrieco A.F."/>
            <person name="MacCabe A."/>
            <person name="Maekelae M.R."/>
            <person name="Malavazi I."/>
            <person name="Melin P."/>
            <person name="Meyer V."/>
            <person name="Mielnichuk N."/>
            <person name="Miskei M."/>
            <person name="Molnar A.P."/>
            <person name="Mule G."/>
            <person name="Ngan C.Y."/>
            <person name="Orejas M."/>
            <person name="Orosz E."/>
            <person name="Ouedraogo J.P."/>
            <person name="Overkamp K.M."/>
            <person name="Park H.-S."/>
            <person name="Perrone G."/>
            <person name="Piumi F."/>
            <person name="Punt P.J."/>
            <person name="Ram A.F."/>
            <person name="Ramon A."/>
            <person name="Rauscher S."/>
            <person name="Record E."/>
            <person name="Riano-Pachon D.M."/>
            <person name="Robert V."/>
            <person name="Roehrig J."/>
            <person name="Ruller R."/>
            <person name="Salamov A."/>
            <person name="Salih N.S."/>
            <person name="Samson R.A."/>
            <person name="Sandor E."/>
            <person name="Sanguinetti M."/>
            <person name="Schuetze T."/>
            <person name="Sepcic K."/>
            <person name="Shelest E."/>
            <person name="Sherlock G."/>
            <person name="Sophianopoulou V."/>
            <person name="Squina F.M."/>
            <person name="Sun H."/>
            <person name="Susca A."/>
            <person name="Todd R.B."/>
            <person name="Tsang A."/>
            <person name="Unkles S.E."/>
            <person name="van de Wiele N."/>
            <person name="van Rossen-Uffink D."/>
            <person name="Oliveira J.V."/>
            <person name="Vesth T.C."/>
            <person name="Visser J."/>
            <person name="Yu J.-H."/>
            <person name="Zhou M."/>
            <person name="Andersen M.R."/>
            <person name="Archer D.B."/>
            <person name="Baker S.E."/>
            <person name="Benoit I."/>
            <person name="Brakhage A.A."/>
            <person name="Braus G.H."/>
            <person name="Fischer R."/>
            <person name="Frisvad J.C."/>
            <person name="Goldman G.H."/>
            <person name="Houbraken J."/>
            <person name="Oakley B."/>
            <person name="Pocsi I."/>
            <person name="Scazzocchio C."/>
            <person name="Seiboth B."/>
            <person name="vanKuyk P.A."/>
            <person name="Wortman J."/>
            <person name="Dyer P.S."/>
            <person name="Grigoriev I.V."/>
        </authorList>
    </citation>
    <scope>NUCLEOTIDE SEQUENCE [LARGE SCALE GENOMIC DNA]</scope>
    <source>
        <strain evidence="8">CBS 583.65</strain>
    </source>
</reference>
<dbReference type="CDD" id="cd07363">
    <property type="entry name" value="45_DOPA_Dioxygenase"/>
    <property type="match status" value="1"/>
</dbReference>
<protein>
    <recommendedName>
        <fullName evidence="6">Extradiol ring-cleavage dioxygenase class III enzyme subunit B domain-containing protein</fullName>
    </recommendedName>
</protein>
<dbReference type="InterPro" id="IPR014436">
    <property type="entry name" value="Extradiol_dOase_DODA"/>
</dbReference>
<organism evidence="7 8">
    <name type="scientific">Aspergillus versicolor CBS 583.65</name>
    <dbReference type="NCBI Taxonomy" id="1036611"/>
    <lineage>
        <taxon>Eukaryota</taxon>
        <taxon>Fungi</taxon>
        <taxon>Dikarya</taxon>
        <taxon>Ascomycota</taxon>
        <taxon>Pezizomycotina</taxon>
        <taxon>Eurotiomycetes</taxon>
        <taxon>Eurotiomycetidae</taxon>
        <taxon>Eurotiales</taxon>
        <taxon>Aspergillaceae</taxon>
        <taxon>Aspergillus</taxon>
        <taxon>Aspergillus subgen. Nidulantes</taxon>
    </lineage>
</organism>
<gene>
    <name evidence="7" type="ORF">ASPVEDRAFT_85427</name>
</gene>